<dbReference type="Proteomes" id="UP000238916">
    <property type="component" value="Unassembled WGS sequence"/>
</dbReference>
<dbReference type="EMBL" id="OMOF01000866">
    <property type="protein sequence ID" value="SPF55940.1"/>
    <property type="molecule type" value="Genomic_DNA"/>
</dbReference>
<gene>
    <name evidence="1" type="ORF">SBF1_8790002</name>
</gene>
<proteinExistence type="predicted"/>
<accession>A0A2U3LVI8</accession>
<evidence type="ECO:0000313" key="1">
    <source>
        <dbReference type="EMBL" id="SPF55940.1"/>
    </source>
</evidence>
<evidence type="ECO:0000313" key="2">
    <source>
        <dbReference type="Proteomes" id="UP000238916"/>
    </source>
</evidence>
<organism evidence="1 2">
    <name type="scientific">Candidatus Desulfosporosinus infrequens</name>
    <dbReference type="NCBI Taxonomy" id="2043169"/>
    <lineage>
        <taxon>Bacteria</taxon>
        <taxon>Bacillati</taxon>
        <taxon>Bacillota</taxon>
        <taxon>Clostridia</taxon>
        <taxon>Eubacteriales</taxon>
        <taxon>Desulfitobacteriaceae</taxon>
        <taxon>Desulfosporosinus</taxon>
    </lineage>
</organism>
<sequence length="174" mass="19590">MERKEIVKALGEHFGVKPKYMGVPSFAYQIETVDETYTVDREGKIITSEGKEVEFESIINGRIEVEETTEPAEIITTGFEVAVPVEGHTGITLRNLVNMVYSKQALIKKSLGIAANIIEDDFCHYINKGKIETLEDFKKSMEDAGEDRCPGLRLDLIITLLHLSFINGKQVQKR</sequence>
<name>A0A2U3LVI8_9FIRM</name>
<reference evidence="2" key="1">
    <citation type="submission" date="2018-02" db="EMBL/GenBank/DDBJ databases">
        <authorList>
            <person name="Hausmann B."/>
        </authorList>
    </citation>
    <scope>NUCLEOTIDE SEQUENCE [LARGE SCALE GENOMIC DNA]</scope>
    <source>
        <strain evidence="2">Peat soil MAG SbF1</strain>
    </source>
</reference>
<dbReference type="AlphaFoldDB" id="A0A2U3LVI8"/>
<protein>
    <submittedName>
        <fullName evidence="1">Uncharacterized protein</fullName>
    </submittedName>
</protein>